<name>A0ABQ9TW82_SAGOE</name>
<comment type="similarity">
    <text evidence="2">Belongs to the CLPTM1 family.</text>
</comment>
<evidence type="ECO:0000313" key="6">
    <source>
        <dbReference type="EMBL" id="KAK2088658.1"/>
    </source>
</evidence>
<keyword evidence="5" id="KW-0472">Membrane</keyword>
<gene>
    <name evidence="6" type="primary">CLPTM1_1</name>
    <name evidence="6" type="ORF">P7K49_034565</name>
</gene>
<dbReference type="InterPro" id="IPR008429">
    <property type="entry name" value="CLPTM1"/>
</dbReference>
<dbReference type="PANTHER" id="PTHR21347:SF14">
    <property type="entry name" value="LIPID SCRAMBLASE CLPTM1-RELATED"/>
    <property type="match status" value="1"/>
</dbReference>
<accession>A0ABQ9TW82</accession>
<dbReference type="EMBL" id="JASSZA010000019">
    <property type="protein sequence ID" value="KAK2088658.1"/>
    <property type="molecule type" value="Genomic_DNA"/>
</dbReference>
<comment type="caution">
    <text evidence="6">The sequence shown here is derived from an EMBL/GenBank/DDBJ whole genome shotgun (WGS) entry which is preliminary data.</text>
</comment>
<reference evidence="6 7" key="1">
    <citation type="submission" date="2023-05" db="EMBL/GenBank/DDBJ databases">
        <title>B98-5 Cell Line De Novo Hybrid Assembly: An Optical Mapping Approach.</title>
        <authorList>
            <person name="Kananen K."/>
            <person name="Auerbach J.A."/>
            <person name="Kautto E."/>
            <person name="Blachly J.S."/>
        </authorList>
    </citation>
    <scope>NUCLEOTIDE SEQUENCE [LARGE SCALE GENOMIC DNA]</scope>
    <source>
        <strain evidence="6">B95-8</strain>
        <tissue evidence="6">Cell line</tissue>
    </source>
</reference>
<sequence>MVFGDILSSCQPCNYLLRVSLTWSPGPRQALHVLSQKEVRIFIIWAISSWFRRGPAPQDQAGPGGAPRVASRNLFPKDTLMNLHVYISEHEHFTDFNATSALFWEQHDLVYGDWTSGENSDGCYEHFAELDIPQSLQWCPRVSAVGTLHSPRGVLRLREKLSSHGHDR</sequence>
<keyword evidence="3 6" id="KW-0812">Transmembrane</keyword>
<dbReference type="Proteomes" id="UP001266305">
    <property type="component" value="Unassembled WGS sequence"/>
</dbReference>
<proteinExistence type="inferred from homology"/>
<dbReference type="PANTHER" id="PTHR21347">
    <property type="entry name" value="CLEFT LIP AND PALATE ASSOCIATED TRANSMEMBRANE PROTEIN-RELATED"/>
    <property type="match status" value="1"/>
</dbReference>
<keyword evidence="7" id="KW-1185">Reference proteome</keyword>
<organism evidence="6 7">
    <name type="scientific">Saguinus oedipus</name>
    <name type="common">Cotton-top tamarin</name>
    <name type="synonym">Oedipomidas oedipus</name>
    <dbReference type="NCBI Taxonomy" id="9490"/>
    <lineage>
        <taxon>Eukaryota</taxon>
        <taxon>Metazoa</taxon>
        <taxon>Chordata</taxon>
        <taxon>Craniata</taxon>
        <taxon>Vertebrata</taxon>
        <taxon>Euteleostomi</taxon>
        <taxon>Mammalia</taxon>
        <taxon>Eutheria</taxon>
        <taxon>Euarchontoglires</taxon>
        <taxon>Primates</taxon>
        <taxon>Haplorrhini</taxon>
        <taxon>Platyrrhini</taxon>
        <taxon>Cebidae</taxon>
        <taxon>Callitrichinae</taxon>
        <taxon>Saguinus</taxon>
    </lineage>
</organism>
<keyword evidence="4" id="KW-1133">Transmembrane helix</keyword>
<evidence type="ECO:0000256" key="3">
    <source>
        <dbReference type="ARBA" id="ARBA00022692"/>
    </source>
</evidence>
<evidence type="ECO:0000256" key="2">
    <source>
        <dbReference type="ARBA" id="ARBA00009310"/>
    </source>
</evidence>
<evidence type="ECO:0000256" key="4">
    <source>
        <dbReference type="ARBA" id="ARBA00022989"/>
    </source>
</evidence>
<evidence type="ECO:0000313" key="7">
    <source>
        <dbReference type="Proteomes" id="UP001266305"/>
    </source>
</evidence>
<dbReference type="Pfam" id="PF05602">
    <property type="entry name" value="CLPTM1"/>
    <property type="match status" value="1"/>
</dbReference>
<evidence type="ECO:0000256" key="5">
    <source>
        <dbReference type="ARBA" id="ARBA00023136"/>
    </source>
</evidence>
<evidence type="ECO:0000256" key="1">
    <source>
        <dbReference type="ARBA" id="ARBA00004141"/>
    </source>
</evidence>
<protein>
    <submittedName>
        <fullName evidence="6">Cleft lip and palate transmembrane protein 1 like protein</fullName>
    </submittedName>
</protein>
<comment type="subcellular location">
    <subcellularLocation>
        <location evidence="1">Membrane</location>
        <topology evidence="1">Multi-pass membrane protein</topology>
    </subcellularLocation>
</comment>